<reference evidence="2 3" key="1">
    <citation type="submission" date="2012-06" db="EMBL/GenBank/DDBJ databases">
        <title>Finished chromosome of genome of Microcoleus sp. PCC 7113.</title>
        <authorList>
            <consortium name="US DOE Joint Genome Institute"/>
            <person name="Gugger M."/>
            <person name="Coursin T."/>
            <person name="Rippka R."/>
            <person name="Tandeau De Marsac N."/>
            <person name="Huntemann M."/>
            <person name="Wei C.-L."/>
            <person name="Han J."/>
            <person name="Detter J.C."/>
            <person name="Han C."/>
            <person name="Tapia R."/>
            <person name="Chen A."/>
            <person name="Kyrpides N."/>
            <person name="Mavromatis K."/>
            <person name="Markowitz V."/>
            <person name="Szeto E."/>
            <person name="Ivanova N."/>
            <person name="Pagani I."/>
            <person name="Pati A."/>
            <person name="Goodwin L."/>
            <person name="Nordberg H.P."/>
            <person name="Cantor M.N."/>
            <person name="Hua S.X."/>
            <person name="Woyke T."/>
            <person name="Kerfeld C.A."/>
        </authorList>
    </citation>
    <scope>NUCLEOTIDE SEQUENCE [LARGE SCALE GENOMIC DNA]</scope>
    <source>
        <strain evidence="2 3">PCC 7113</strain>
    </source>
</reference>
<dbReference type="EMBL" id="CP003630">
    <property type="protein sequence ID" value="AFZ17796.1"/>
    <property type="molecule type" value="Genomic_DNA"/>
</dbReference>
<dbReference type="GO" id="GO:0071949">
    <property type="term" value="F:FAD binding"/>
    <property type="evidence" value="ECO:0007669"/>
    <property type="project" value="InterPro"/>
</dbReference>
<dbReference type="RefSeq" id="WP_015181948.1">
    <property type="nucleotide sequence ID" value="NC_019738.1"/>
</dbReference>
<dbReference type="STRING" id="1173027.Mic7113_1946"/>
<dbReference type="OrthoDB" id="538871at2"/>
<dbReference type="InterPro" id="IPR036188">
    <property type="entry name" value="FAD/NAD-bd_sf"/>
</dbReference>
<dbReference type="InterPro" id="IPR050407">
    <property type="entry name" value="Geranylgeranyl_reductase"/>
</dbReference>
<keyword evidence="3" id="KW-1185">Reference proteome</keyword>
<evidence type="ECO:0000259" key="1">
    <source>
        <dbReference type="Pfam" id="PF01494"/>
    </source>
</evidence>
<evidence type="ECO:0000313" key="3">
    <source>
        <dbReference type="Proteomes" id="UP000010471"/>
    </source>
</evidence>
<dbReference type="Proteomes" id="UP000010471">
    <property type="component" value="Chromosome"/>
</dbReference>
<dbReference type="Gene3D" id="3.50.50.60">
    <property type="entry name" value="FAD/NAD(P)-binding domain"/>
    <property type="match status" value="1"/>
</dbReference>
<feature type="domain" description="FAD-binding" evidence="1">
    <location>
        <begin position="4"/>
        <end position="313"/>
    </location>
</feature>
<dbReference type="PANTHER" id="PTHR42685:SF22">
    <property type="entry name" value="CONDITIONED MEDIUM FACTOR RECEPTOR 1"/>
    <property type="match status" value="1"/>
</dbReference>
<dbReference type="KEGG" id="mic:Mic7113_1946"/>
<dbReference type="eggNOG" id="COG0644">
    <property type="taxonomic scope" value="Bacteria"/>
</dbReference>
<dbReference type="PRINTS" id="PR00420">
    <property type="entry name" value="RNGMNOXGNASE"/>
</dbReference>
<gene>
    <name evidence="2" type="ORF">Mic7113_1946</name>
</gene>
<organism evidence="2 3">
    <name type="scientific">Allocoleopsis franciscana PCC 7113</name>
    <dbReference type="NCBI Taxonomy" id="1173027"/>
    <lineage>
        <taxon>Bacteria</taxon>
        <taxon>Bacillati</taxon>
        <taxon>Cyanobacteriota</taxon>
        <taxon>Cyanophyceae</taxon>
        <taxon>Coleofasciculales</taxon>
        <taxon>Coleofasciculaceae</taxon>
        <taxon>Allocoleopsis</taxon>
        <taxon>Allocoleopsis franciscana</taxon>
    </lineage>
</organism>
<name>K9WDB6_9CYAN</name>
<dbReference type="SUPFAM" id="SSF51905">
    <property type="entry name" value="FAD/NAD(P)-binding domain"/>
    <property type="match status" value="1"/>
</dbReference>
<dbReference type="AlphaFoldDB" id="K9WDB6"/>
<sequence length="423" mass="48688">MNSFDVVVVGAGPAGGQMARLMAKSGYKVLLIEQHEDFSKNDFSSAVTLLSTLEQFDLPEQVVGSFWNQFVAVTTNTKQVWDSPENLGVVLDFAKLKEFLANDVKSYGGEVWMGYRYVRHLQDEGKTLVTLKQRSEGKFETICTKVLVDATGFARSVMYEKQSEQPKLLSGTGIEYLIEVDEEAYNQYSKALFFFLGYKWMPKGYSWIFPMDKFRLKVGAGRLKMEHKNIKNPESLQYYIQLLIDKHVMPKEYRIIDIHGSTIKYSQGLKDIYYKDNVIAVGDAVSTVSFLGGEGIRHGMYSAEIAATHIKKYLENQISDFQEYQIEMRKYFLPKWDISAQVGIQQYLIESDKKFDEVFTYLGFLTTEQIIDVLFYYELGQLKKGFSMYLNNKVFGLLNKFRRVFRSLTSYRGQGSKRSETIS</sequence>
<dbReference type="InterPro" id="IPR002938">
    <property type="entry name" value="FAD-bd"/>
</dbReference>
<protein>
    <submittedName>
        <fullName evidence="2">Flavin-dependent dehydrogenase</fullName>
    </submittedName>
</protein>
<dbReference type="Pfam" id="PF01494">
    <property type="entry name" value="FAD_binding_3"/>
    <property type="match status" value="1"/>
</dbReference>
<dbReference type="PANTHER" id="PTHR42685">
    <property type="entry name" value="GERANYLGERANYL DIPHOSPHATE REDUCTASE"/>
    <property type="match status" value="1"/>
</dbReference>
<dbReference type="HOGENOM" id="CLU_688346_0_0_3"/>
<evidence type="ECO:0000313" key="2">
    <source>
        <dbReference type="EMBL" id="AFZ17796.1"/>
    </source>
</evidence>
<accession>K9WDB6</accession>
<proteinExistence type="predicted"/>